<dbReference type="RefSeq" id="WP_252663812.1">
    <property type="nucleotide sequence ID" value="NZ_CP098611.1"/>
</dbReference>
<evidence type="ECO:0000313" key="1">
    <source>
        <dbReference type="EMBL" id="USR91782.1"/>
    </source>
</evidence>
<sequence>MDTKQRTGLNHWLQRIPGLRQWLRLSQDVYQAAEILHDRRRPLKRVP</sequence>
<gene>
    <name evidence="1" type="ORF">NEA10_03375</name>
</gene>
<name>A0ABY5ARD4_9CYAN</name>
<organism evidence="1 2">
    <name type="scientific">Phormidium yuhuli AB48</name>
    <dbReference type="NCBI Taxonomy" id="2940671"/>
    <lineage>
        <taxon>Bacteria</taxon>
        <taxon>Bacillati</taxon>
        <taxon>Cyanobacteriota</taxon>
        <taxon>Cyanophyceae</taxon>
        <taxon>Oscillatoriophycideae</taxon>
        <taxon>Oscillatoriales</taxon>
        <taxon>Oscillatoriaceae</taxon>
        <taxon>Phormidium</taxon>
        <taxon>Phormidium yuhuli</taxon>
    </lineage>
</organism>
<evidence type="ECO:0000313" key="2">
    <source>
        <dbReference type="Proteomes" id="UP001056708"/>
    </source>
</evidence>
<proteinExistence type="predicted"/>
<accession>A0ABY5ARD4</accession>
<dbReference type="Proteomes" id="UP001056708">
    <property type="component" value="Chromosome"/>
</dbReference>
<reference evidence="1" key="1">
    <citation type="submission" date="2022-06" db="EMBL/GenBank/DDBJ databases">
        <title>Genome sequence of Phormidium yuhuli AB48 isolated from an industrial photobioreactor environment.</title>
        <authorList>
            <person name="Qiu Y."/>
            <person name="Noonan A.J.C."/>
            <person name="Dofher K."/>
            <person name="Koch M."/>
            <person name="Kieft B."/>
            <person name="Lin X."/>
            <person name="Ziels R.M."/>
            <person name="Hallam S.J."/>
        </authorList>
    </citation>
    <scope>NUCLEOTIDE SEQUENCE</scope>
    <source>
        <strain evidence="1">AB48</strain>
    </source>
</reference>
<dbReference type="EMBL" id="CP098611">
    <property type="protein sequence ID" value="USR91782.1"/>
    <property type="molecule type" value="Genomic_DNA"/>
</dbReference>
<protein>
    <submittedName>
        <fullName evidence="1">Uncharacterized protein</fullName>
    </submittedName>
</protein>
<keyword evidence="2" id="KW-1185">Reference proteome</keyword>